<dbReference type="Proteomes" id="UP000001449">
    <property type="component" value="Chromosome 1"/>
</dbReference>
<dbReference type="InParanoid" id="B8BSK9"/>
<dbReference type="HOGENOM" id="CLU_948292_0_0_1"/>
<accession>B8BSK9</accession>
<name>B8BSK9_THAPS</name>
<dbReference type="KEGG" id="tps:THAPSDRAFT_2019"/>
<dbReference type="eggNOG" id="ENOG502R0QB">
    <property type="taxonomic scope" value="Eukaryota"/>
</dbReference>
<evidence type="ECO:0000313" key="2">
    <source>
        <dbReference type="EMBL" id="EED96742.1"/>
    </source>
</evidence>
<reference evidence="2 3" key="1">
    <citation type="journal article" date="2004" name="Science">
        <title>The genome of the diatom Thalassiosira pseudonana: ecology, evolution, and metabolism.</title>
        <authorList>
            <person name="Armbrust E.V."/>
            <person name="Berges J.A."/>
            <person name="Bowler C."/>
            <person name="Green B.R."/>
            <person name="Martinez D."/>
            <person name="Putnam N.H."/>
            <person name="Zhou S."/>
            <person name="Allen A.E."/>
            <person name="Apt K.E."/>
            <person name="Bechner M."/>
            <person name="Brzezinski M.A."/>
            <person name="Chaal B.K."/>
            <person name="Chiovitti A."/>
            <person name="Davis A.K."/>
            <person name="Demarest M.S."/>
            <person name="Detter J.C."/>
            <person name="Glavina T."/>
            <person name="Goodstein D."/>
            <person name="Hadi M.Z."/>
            <person name="Hellsten U."/>
            <person name="Hildebrand M."/>
            <person name="Jenkins B.D."/>
            <person name="Jurka J."/>
            <person name="Kapitonov V.V."/>
            <person name="Kroger N."/>
            <person name="Lau W.W."/>
            <person name="Lane T.W."/>
            <person name="Larimer F.W."/>
            <person name="Lippmeier J.C."/>
            <person name="Lucas S."/>
            <person name="Medina M."/>
            <person name="Montsant A."/>
            <person name="Obornik M."/>
            <person name="Parker M.S."/>
            <person name="Palenik B."/>
            <person name="Pazour G.J."/>
            <person name="Richardson P.M."/>
            <person name="Rynearson T.A."/>
            <person name="Saito M.A."/>
            <person name="Schwartz D.C."/>
            <person name="Thamatrakoln K."/>
            <person name="Valentin K."/>
            <person name="Vardi A."/>
            <person name="Wilkerson F.P."/>
            <person name="Rokhsar D.S."/>
        </authorList>
    </citation>
    <scope>NUCLEOTIDE SEQUENCE [LARGE SCALE GENOMIC DNA]</scope>
    <source>
        <strain evidence="2 3">CCMP1335</strain>
    </source>
</reference>
<evidence type="ECO:0000313" key="3">
    <source>
        <dbReference type="Proteomes" id="UP000001449"/>
    </source>
</evidence>
<gene>
    <name evidence="2" type="ORF">THAPSDRAFT_2019</name>
</gene>
<keyword evidence="3" id="KW-1185">Reference proteome</keyword>
<dbReference type="AlphaFoldDB" id="B8BSK9"/>
<dbReference type="EMBL" id="CM000638">
    <property type="protein sequence ID" value="EED96742.1"/>
    <property type="molecule type" value="Genomic_DNA"/>
</dbReference>
<protein>
    <submittedName>
        <fullName evidence="2">Uncharacterized protein</fullName>
    </submittedName>
</protein>
<dbReference type="GeneID" id="7449767"/>
<evidence type="ECO:0000256" key="1">
    <source>
        <dbReference type="SAM" id="MobiDB-lite"/>
    </source>
</evidence>
<feature type="region of interest" description="Disordered" evidence="1">
    <location>
        <begin position="173"/>
        <end position="199"/>
    </location>
</feature>
<reference evidence="2 3" key="2">
    <citation type="journal article" date="2008" name="Nature">
        <title>The Phaeodactylum genome reveals the evolutionary history of diatom genomes.</title>
        <authorList>
            <person name="Bowler C."/>
            <person name="Allen A.E."/>
            <person name="Badger J.H."/>
            <person name="Grimwood J."/>
            <person name="Jabbari K."/>
            <person name="Kuo A."/>
            <person name="Maheswari U."/>
            <person name="Martens C."/>
            <person name="Maumus F."/>
            <person name="Otillar R.P."/>
            <person name="Rayko E."/>
            <person name="Salamov A."/>
            <person name="Vandepoele K."/>
            <person name="Beszteri B."/>
            <person name="Gruber A."/>
            <person name="Heijde M."/>
            <person name="Katinka M."/>
            <person name="Mock T."/>
            <person name="Valentin K."/>
            <person name="Verret F."/>
            <person name="Berges J.A."/>
            <person name="Brownlee C."/>
            <person name="Cadoret J.P."/>
            <person name="Chiovitti A."/>
            <person name="Choi C.J."/>
            <person name="Coesel S."/>
            <person name="De Martino A."/>
            <person name="Detter J.C."/>
            <person name="Durkin C."/>
            <person name="Falciatore A."/>
            <person name="Fournet J."/>
            <person name="Haruta M."/>
            <person name="Huysman M.J."/>
            <person name="Jenkins B.D."/>
            <person name="Jiroutova K."/>
            <person name="Jorgensen R.E."/>
            <person name="Joubert Y."/>
            <person name="Kaplan A."/>
            <person name="Kroger N."/>
            <person name="Kroth P.G."/>
            <person name="La Roche J."/>
            <person name="Lindquist E."/>
            <person name="Lommer M."/>
            <person name="Martin-Jezequel V."/>
            <person name="Lopez P.J."/>
            <person name="Lucas S."/>
            <person name="Mangogna M."/>
            <person name="McGinnis K."/>
            <person name="Medlin L.K."/>
            <person name="Montsant A."/>
            <person name="Oudot-Le Secq M.P."/>
            <person name="Napoli C."/>
            <person name="Obornik M."/>
            <person name="Parker M.S."/>
            <person name="Petit J.L."/>
            <person name="Porcel B.M."/>
            <person name="Poulsen N."/>
            <person name="Robison M."/>
            <person name="Rychlewski L."/>
            <person name="Rynearson T.A."/>
            <person name="Schmutz J."/>
            <person name="Shapiro H."/>
            <person name="Siaut M."/>
            <person name="Stanley M."/>
            <person name="Sussman M.R."/>
            <person name="Taylor A.R."/>
            <person name="Vardi A."/>
            <person name="von Dassow P."/>
            <person name="Vyverman W."/>
            <person name="Willis A."/>
            <person name="Wyrwicz L.S."/>
            <person name="Rokhsar D.S."/>
            <person name="Weissenbach J."/>
            <person name="Armbrust E.V."/>
            <person name="Green B.R."/>
            <person name="Van de Peer Y."/>
            <person name="Grigoriev I.V."/>
        </authorList>
    </citation>
    <scope>NUCLEOTIDE SEQUENCE [LARGE SCALE GENOMIC DNA]</scope>
    <source>
        <strain evidence="2 3">CCMP1335</strain>
    </source>
</reference>
<sequence>MNNNHNTFLSSMTFAAGGMCACDECDENGLSTSAVPTDIREAVAAHNLKKRKLEQQQQSMLFKGRKKVDINQTRELMKREGGISIWKLTLPPGRGGCNDDPIVEYRNSHRILFIKSLPKSSTVLSIGRGIIGSAAEEKDRRSMDGWREGSSYFMPLSKGVACGWIQTRRRDDKNDVKDATAVDEDDVKVGQSRDTPEEGTTDVTIYVLKVSPDTTFDDDNTATKDMSPWAKTCYELFSKCIVNHAPSPVDSDDEKKGDDDKEGKKVFSEQTTGGIQLSEEESKQINDVIQRLFF</sequence>
<feature type="region of interest" description="Disordered" evidence="1">
    <location>
        <begin position="247"/>
        <end position="279"/>
    </location>
</feature>
<feature type="compositionally biased region" description="Basic and acidic residues" evidence="1">
    <location>
        <begin position="253"/>
        <end position="267"/>
    </location>
</feature>
<organism evidence="2 3">
    <name type="scientific">Thalassiosira pseudonana</name>
    <name type="common">Marine diatom</name>
    <name type="synonym">Cyclotella nana</name>
    <dbReference type="NCBI Taxonomy" id="35128"/>
    <lineage>
        <taxon>Eukaryota</taxon>
        <taxon>Sar</taxon>
        <taxon>Stramenopiles</taxon>
        <taxon>Ochrophyta</taxon>
        <taxon>Bacillariophyta</taxon>
        <taxon>Coscinodiscophyceae</taxon>
        <taxon>Thalassiosirophycidae</taxon>
        <taxon>Thalassiosirales</taxon>
        <taxon>Thalassiosiraceae</taxon>
        <taxon>Thalassiosira</taxon>
    </lineage>
</organism>
<dbReference type="RefSeq" id="XP_002287101.1">
    <property type="nucleotide sequence ID" value="XM_002287065.1"/>
</dbReference>
<dbReference type="PaxDb" id="35128-Thaps2019"/>
<proteinExistence type="predicted"/>